<organism evidence="6 7">
    <name type="scientific">Pseudothauera nasutitermitis</name>
    <dbReference type="NCBI Taxonomy" id="2565930"/>
    <lineage>
        <taxon>Bacteria</taxon>
        <taxon>Pseudomonadati</taxon>
        <taxon>Pseudomonadota</taxon>
        <taxon>Betaproteobacteria</taxon>
        <taxon>Rhodocyclales</taxon>
        <taxon>Zoogloeaceae</taxon>
        <taxon>Pseudothauera</taxon>
    </lineage>
</organism>
<reference evidence="6 7" key="1">
    <citation type="submission" date="2019-04" db="EMBL/GenBank/DDBJ databases">
        <title>Azoarcus nasutitermitis sp. nov. isolated from termite nest.</title>
        <authorList>
            <person name="Lin S.-Y."/>
            <person name="Hameed A."/>
            <person name="Hsu Y.-H."/>
            <person name="Young C.-C."/>
        </authorList>
    </citation>
    <scope>NUCLEOTIDE SEQUENCE [LARGE SCALE GENOMIC DNA]</scope>
    <source>
        <strain evidence="6 7">CC-YHH838</strain>
    </source>
</reference>
<dbReference type="AlphaFoldDB" id="A0A4V3WC51"/>
<sequence length="380" mass="41666">MSEQRRNTGQARSLFWDKPHHRRTITLAQQERSSLAGDLEEIVSRLAPKLKELRGERLFITGGTGFFGKWLLETLAWVNKRLAADISATVLTRNSGRFLEKMPQLAGNGAIGFVHGDVRNFSFPPGHFSHLIHMATTSAEATFANEPPLEKFTTTVLGTQRMLEFAARCGAGKILLTSSGNAYGPVTDYPLPISEEYPGAPDITRPVASALGEAKRAAELLARIHAGMNAYEVKICRCFTFIGPYLQTDIHYAAGNFIRDAINGGPIRVRGSGTPVRSFLYPTDLLVWLLTVLFDAPSGRLYNVGSSEPVSIGELAGKIAGQAGCTAIIENNSDEKETSSPDNYLPETTRIRKELNVEQTVDLDTAIARTLNYYRTSGFQ</sequence>
<dbReference type="InterPro" id="IPR036291">
    <property type="entry name" value="NAD(P)-bd_dom_sf"/>
</dbReference>
<proteinExistence type="predicted"/>
<evidence type="ECO:0000256" key="4">
    <source>
        <dbReference type="ARBA" id="ARBA00023239"/>
    </source>
</evidence>
<evidence type="ECO:0000256" key="1">
    <source>
        <dbReference type="ARBA" id="ARBA00001911"/>
    </source>
</evidence>
<evidence type="ECO:0000256" key="2">
    <source>
        <dbReference type="ARBA" id="ARBA00022793"/>
    </source>
</evidence>
<keyword evidence="4" id="KW-0456">Lyase</keyword>
<dbReference type="Pfam" id="PF01370">
    <property type="entry name" value="Epimerase"/>
    <property type="match status" value="1"/>
</dbReference>
<comment type="caution">
    <text evidence="6">The sequence shown here is derived from an EMBL/GenBank/DDBJ whole genome shotgun (WGS) entry which is preliminary data.</text>
</comment>
<dbReference type="PANTHER" id="PTHR43078:SF44">
    <property type="entry name" value="CDP TYVULOSE EPIMERASE"/>
    <property type="match status" value="1"/>
</dbReference>
<dbReference type="SUPFAM" id="SSF51735">
    <property type="entry name" value="NAD(P)-binding Rossmann-fold domains"/>
    <property type="match status" value="1"/>
</dbReference>
<dbReference type="EMBL" id="SSOC01000003">
    <property type="protein sequence ID" value="THF65695.1"/>
    <property type="molecule type" value="Genomic_DNA"/>
</dbReference>
<feature type="domain" description="NAD-dependent epimerase/dehydratase" evidence="5">
    <location>
        <begin position="59"/>
        <end position="305"/>
    </location>
</feature>
<keyword evidence="2" id="KW-0210">Decarboxylase</keyword>
<dbReference type="GO" id="GO:0042732">
    <property type="term" value="P:D-xylose metabolic process"/>
    <property type="evidence" value="ECO:0007669"/>
    <property type="project" value="InterPro"/>
</dbReference>
<keyword evidence="7" id="KW-1185">Reference proteome</keyword>
<dbReference type="GO" id="GO:0005737">
    <property type="term" value="C:cytoplasm"/>
    <property type="evidence" value="ECO:0007669"/>
    <property type="project" value="TreeGrafter"/>
</dbReference>
<accession>A0A4V3WC51</accession>
<evidence type="ECO:0000313" key="6">
    <source>
        <dbReference type="EMBL" id="THF65695.1"/>
    </source>
</evidence>
<dbReference type="GO" id="GO:0048040">
    <property type="term" value="F:UDP-glucuronate decarboxylase activity"/>
    <property type="evidence" value="ECO:0007669"/>
    <property type="project" value="TreeGrafter"/>
</dbReference>
<dbReference type="Proteomes" id="UP000308430">
    <property type="component" value="Unassembled WGS sequence"/>
</dbReference>
<evidence type="ECO:0000259" key="5">
    <source>
        <dbReference type="Pfam" id="PF01370"/>
    </source>
</evidence>
<dbReference type="GO" id="GO:0070403">
    <property type="term" value="F:NAD+ binding"/>
    <property type="evidence" value="ECO:0007669"/>
    <property type="project" value="InterPro"/>
</dbReference>
<dbReference type="OrthoDB" id="9811743at2"/>
<evidence type="ECO:0000256" key="3">
    <source>
        <dbReference type="ARBA" id="ARBA00023027"/>
    </source>
</evidence>
<gene>
    <name evidence="6" type="ORF">E6C76_09040</name>
</gene>
<protein>
    <submittedName>
        <fullName evidence="6">NAD(P)-dependent oxidoreductase</fullName>
    </submittedName>
</protein>
<dbReference type="InterPro" id="IPR001509">
    <property type="entry name" value="Epimerase_deHydtase"/>
</dbReference>
<dbReference type="Gene3D" id="3.40.50.720">
    <property type="entry name" value="NAD(P)-binding Rossmann-like Domain"/>
    <property type="match status" value="1"/>
</dbReference>
<dbReference type="PANTHER" id="PTHR43078">
    <property type="entry name" value="UDP-GLUCURONIC ACID DECARBOXYLASE-RELATED"/>
    <property type="match status" value="1"/>
</dbReference>
<keyword evidence="3" id="KW-0520">NAD</keyword>
<name>A0A4V3WC51_9RHOO</name>
<dbReference type="InterPro" id="IPR044516">
    <property type="entry name" value="UXS-like"/>
</dbReference>
<evidence type="ECO:0000313" key="7">
    <source>
        <dbReference type="Proteomes" id="UP000308430"/>
    </source>
</evidence>
<comment type="cofactor">
    <cofactor evidence="1">
        <name>NAD(+)</name>
        <dbReference type="ChEBI" id="CHEBI:57540"/>
    </cofactor>
</comment>